<dbReference type="InterPro" id="IPR036250">
    <property type="entry name" value="AcylCo_DH-like_C"/>
</dbReference>
<feature type="compositionally biased region" description="Polar residues" evidence="14">
    <location>
        <begin position="1"/>
        <end position="12"/>
    </location>
</feature>
<comment type="catalytic activity">
    <reaction evidence="12">
        <text>dibenzothiophene 5-oxide + FMNH2 + O2 = dibenzothiophene 5,5-dioxide + FMN + H2O + H(+)</text>
        <dbReference type="Rhea" id="RHEA:49080"/>
        <dbReference type="ChEBI" id="CHEBI:15377"/>
        <dbReference type="ChEBI" id="CHEBI:15378"/>
        <dbReference type="ChEBI" id="CHEBI:15379"/>
        <dbReference type="ChEBI" id="CHEBI:23683"/>
        <dbReference type="ChEBI" id="CHEBI:57618"/>
        <dbReference type="ChEBI" id="CHEBI:58210"/>
        <dbReference type="ChEBI" id="CHEBI:90356"/>
    </reaction>
</comment>
<dbReference type="SUPFAM" id="SSF47203">
    <property type="entry name" value="Acyl-CoA dehydrogenase C-terminal domain-like"/>
    <property type="match status" value="1"/>
</dbReference>
<comment type="pathway">
    <text evidence="7">Sulfur metabolism; dibenzothiophene degradation.</text>
</comment>
<comment type="subcellular location">
    <subcellularLocation>
        <location evidence="1">Cytoplasm</location>
    </subcellularLocation>
</comment>
<protein>
    <recommendedName>
        <fullName evidence="10">Dibenzothiophene monooxygenase</fullName>
        <ecNumber evidence="9">1.14.14.21</ecNumber>
    </recommendedName>
</protein>
<evidence type="ECO:0000256" key="6">
    <source>
        <dbReference type="ARBA" id="ARBA00023033"/>
    </source>
</evidence>
<feature type="region of interest" description="Disordered" evidence="14">
    <location>
        <begin position="1"/>
        <end position="22"/>
    </location>
</feature>
<sequence>MTHPPATSTSTDMGPAPAPPDVGDAVLAPLLARIAEGAARRDQERTHPFTEIAALKAARVGAVRVPRPLGGAGWSVRSLLTFVIRLGEADPNVAHALRNHYAFVDGLLRDPGTVTARRWLGEAARGTVFGSAATELSSGTVGAQQFRTTLTPDGSGYRLNGTKFYSTGSLYADWITVPAVTPEGDVVTVAVPGDRTGVHRDDDWDGIGQRLTGTGTTRLERVRVEADEVLSRRAADAPRTPHRGALSQLYLTAVVAGILRGIVADGAAVLRSRRRTYAHAHADSPADDPLLQLTIGQIDSAAYAAQATVLAAADALDAHAEHPGEELAHEASLHASRAKIVVDRLGLQAASAVFDVGGASATARGAGLDRHWRNIRTLASHNPGAYKAQAIGDHAVNGTPLPPSGFF</sequence>
<dbReference type="PANTHER" id="PTHR43884">
    <property type="entry name" value="ACYL-COA DEHYDROGENASE"/>
    <property type="match status" value="1"/>
</dbReference>
<evidence type="ECO:0000256" key="11">
    <source>
        <dbReference type="ARBA" id="ARBA00047859"/>
    </source>
</evidence>
<keyword evidence="3" id="KW-0288">FMN</keyword>
<evidence type="ECO:0000256" key="13">
    <source>
        <dbReference type="ARBA" id="ARBA00049456"/>
    </source>
</evidence>
<evidence type="ECO:0000256" key="8">
    <source>
        <dbReference type="ARBA" id="ARBA00034317"/>
    </source>
</evidence>
<comment type="catalytic activity">
    <reaction evidence="11">
        <text>dibenzothiophene + FMNH2 + O2 = dibenzothiophene 5-oxide + FMN + H2O + H(+)</text>
        <dbReference type="Rhea" id="RHEA:49076"/>
        <dbReference type="ChEBI" id="CHEBI:15377"/>
        <dbReference type="ChEBI" id="CHEBI:15378"/>
        <dbReference type="ChEBI" id="CHEBI:15379"/>
        <dbReference type="ChEBI" id="CHEBI:23681"/>
        <dbReference type="ChEBI" id="CHEBI:23683"/>
        <dbReference type="ChEBI" id="CHEBI:57618"/>
        <dbReference type="ChEBI" id="CHEBI:58210"/>
    </reaction>
</comment>
<evidence type="ECO:0000256" key="12">
    <source>
        <dbReference type="ARBA" id="ARBA00048445"/>
    </source>
</evidence>
<keyword evidence="2" id="KW-0285">Flavoprotein</keyword>
<evidence type="ECO:0000256" key="7">
    <source>
        <dbReference type="ARBA" id="ARBA00034307"/>
    </source>
</evidence>
<comment type="similarity">
    <text evidence="8">Belongs to the DszC flavin monooxygenase family.</text>
</comment>
<keyword evidence="18" id="KW-1185">Reference proteome</keyword>
<evidence type="ECO:0000259" key="15">
    <source>
        <dbReference type="Pfam" id="PF02770"/>
    </source>
</evidence>
<dbReference type="GO" id="GO:0050660">
    <property type="term" value="F:flavin adenine dinucleotide binding"/>
    <property type="evidence" value="ECO:0007669"/>
    <property type="project" value="InterPro"/>
</dbReference>
<evidence type="ECO:0000313" key="18">
    <source>
        <dbReference type="Proteomes" id="UP000199323"/>
    </source>
</evidence>
<evidence type="ECO:0000256" key="2">
    <source>
        <dbReference type="ARBA" id="ARBA00022630"/>
    </source>
</evidence>
<comment type="catalytic activity">
    <reaction evidence="13">
        <text>dibenzothiophene + 2 FMNH2 + 2 O2 = dibenzothiophene 5,5-dioxide + 2 FMN + 2 H2O + 2 H(+)</text>
        <dbReference type="Rhea" id="RHEA:49072"/>
        <dbReference type="ChEBI" id="CHEBI:15377"/>
        <dbReference type="ChEBI" id="CHEBI:15378"/>
        <dbReference type="ChEBI" id="CHEBI:15379"/>
        <dbReference type="ChEBI" id="CHEBI:23681"/>
        <dbReference type="ChEBI" id="CHEBI:57618"/>
        <dbReference type="ChEBI" id="CHEBI:58210"/>
        <dbReference type="ChEBI" id="CHEBI:90356"/>
        <dbReference type="EC" id="1.14.14.21"/>
    </reaction>
</comment>
<dbReference type="InterPro" id="IPR046373">
    <property type="entry name" value="Acyl-CoA_Oxase/DH_mid-dom_sf"/>
</dbReference>
<evidence type="ECO:0000256" key="5">
    <source>
        <dbReference type="ARBA" id="ARBA00023002"/>
    </source>
</evidence>
<feature type="domain" description="Acyl-CoA oxidase/dehydrogenase middle" evidence="15">
    <location>
        <begin position="132"/>
        <end position="222"/>
    </location>
</feature>
<dbReference type="EMBL" id="FONG01000013">
    <property type="protein sequence ID" value="SFF39637.1"/>
    <property type="molecule type" value="Genomic_DNA"/>
</dbReference>
<keyword evidence="6" id="KW-0503">Monooxygenase</keyword>
<evidence type="ECO:0000256" key="4">
    <source>
        <dbReference type="ARBA" id="ARBA00022741"/>
    </source>
</evidence>
<dbReference type="Gene3D" id="2.40.110.10">
    <property type="entry name" value="Butyryl-CoA Dehydrogenase, subunit A, domain 2"/>
    <property type="match status" value="1"/>
</dbReference>
<dbReference type="GO" id="GO:0008470">
    <property type="term" value="F:3-methylbutanoyl-CoA dehydrogenase activity"/>
    <property type="evidence" value="ECO:0007669"/>
    <property type="project" value="TreeGrafter"/>
</dbReference>
<evidence type="ECO:0000256" key="9">
    <source>
        <dbReference type="ARBA" id="ARBA00034328"/>
    </source>
</evidence>
<dbReference type="STRING" id="380248.SAMN05216251_11345"/>
<dbReference type="Gene3D" id="1.20.140.10">
    <property type="entry name" value="Butyryl-CoA Dehydrogenase, subunit A, domain 3"/>
    <property type="match status" value="1"/>
</dbReference>
<dbReference type="RefSeq" id="WP_218160102.1">
    <property type="nucleotide sequence ID" value="NZ_FONG01000013.1"/>
</dbReference>
<dbReference type="Proteomes" id="UP000199323">
    <property type="component" value="Unassembled WGS sequence"/>
</dbReference>
<dbReference type="PIRSF" id="PIRSF016578">
    <property type="entry name" value="HsaA"/>
    <property type="match status" value="1"/>
</dbReference>
<evidence type="ECO:0000256" key="10">
    <source>
        <dbReference type="ARBA" id="ARBA00034345"/>
    </source>
</evidence>
<evidence type="ECO:0000256" key="1">
    <source>
        <dbReference type="ARBA" id="ARBA00004496"/>
    </source>
</evidence>
<dbReference type="Gene3D" id="1.10.540.10">
    <property type="entry name" value="Acyl-CoA dehydrogenase/oxidase, N-terminal domain"/>
    <property type="match status" value="1"/>
</dbReference>
<organism evidence="17 18">
    <name type="scientific">Actinacidiphila alni</name>
    <dbReference type="NCBI Taxonomy" id="380248"/>
    <lineage>
        <taxon>Bacteria</taxon>
        <taxon>Bacillati</taxon>
        <taxon>Actinomycetota</taxon>
        <taxon>Actinomycetes</taxon>
        <taxon>Kitasatosporales</taxon>
        <taxon>Streptomycetaceae</taxon>
        <taxon>Actinacidiphila</taxon>
    </lineage>
</organism>
<reference evidence="17 18" key="1">
    <citation type="submission" date="2016-10" db="EMBL/GenBank/DDBJ databases">
        <authorList>
            <person name="de Groot N.N."/>
        </authorList>
    </citation>
    <scope>NUCLEOTIDE SEQUENCE [LARGE SCALE GENOMIC DNA]</scope>
    <source>
        <strain evidence="17 18">CGMCC 4.3510</strain>
    </source>
</reference>
<evidence type="ECO:0000256" key="3">
    <source>
        <dbReference type="ARBA" id="ARBA00022643"/>
    </source>
</evidence>
<proteinExistence type="inferred from homology"/>
<dbReference type="Pfam" id="PF02770">
    <property type="entry name" value="Acyl-CoA_dh_M"/>
    <property type="match status" value="1"/>
</dbReference>
<dbReference type="GO" id="GO:0006552">
    <property type="term" value="P:L-leucine catabolic process"/>
    <property type="evidence" value="ECO:0007669"/>
    <property type="project" value="TreeGrafter"/>
</dbReference>
<evidence type="ECO:0000313" key="17">
    <source>
        <dbReference type="EMBL" id="SFF39637.1"/>
    </source>
</evidence>
<accession>A0A1I2IEX4</accession>
<dbReference type="SUPFAM" id="SSF56645">
    <property type="entry name" value="Acyl-CoA dehydrogenase NM domain-like"/>
    <property type="match status" value="1"/>
</dbReference>
<feature type="domain" description="Acyl-CoA dehydrogenase C-terminal" evidence="16">
    <location>
        <begin position="251"/>
        <end position="381"/>
    </location>
</feature>
<dbReference type="GO" id="GO:0004497">
    <property type="term" value="F:monooxygenase activity"/>
    <property type="evidence" value="ECO:0007669"/>
    <property type="project" value="UniProtKB-KW"/>
</dbReference>
<keyword evidence="5" id="KW-0560">Oxidoreductase</keyword>
<dbReference type="GO" id="GO:0005737">
    <property type="term" value="C:cytoplasm"/>
    <property type="evidence" value="ECO:0007669"/>
    <property type="project" value="UniProtKB-SubCell"/>
</dbReference>
<dbReference type="InterPro" id="IPR006091">
    <property type="entry name" value="Acyl-CoA_Oxase/DH_mid-dom"/>
</dbReference>
<dbReference type="AlphaFoldDB" id="A0A1I2IEX4"/>
<dbReference type="EC" id="1.14.14.21" evidence="9"/>
<dbReference type="PANTHER" id="PTHR43884:SF12">
    <property type="entry name" value="ISOVALERYL-COA DEHYDROGENASE, MITOCHONDRIAL-RELATED"/>
    <property type="match status" value="1"/>
</dbReference>
<evidence type="ECO:0000256" key="14">
    <source>
        <dbReference type="SAM" id="MobiDB-lite"/>
    </source>
</evidence>
<keyword evidence="4" id="KW-0547">Nucleotide-binding</keyword>
<dbReference type="InterPro" id="IPR013107">
    <property type="entry name" value="Acyl-CoA_DH_C"/>
</dbReference>
<evidence type="ECO:0000259" key="16">
    <source>
        <dbReference type="Pfam" id="PF08028"/>
    </source>
</evidence>
<dbReference type="Pfam" id="PF08028">
    <property type="entry name" value="Acyl-CoA_dh_2"/>
    <property type="match status" value="1"/>
</dbReference>
<gene>
    <name evidence="17" type="ORF">SAMN05216251_11345</name>
</gene>
<dbReference type="InterPro" id="IPR009100">
    <property type="entry name" value="AcylCoA_DH/oxidase_NM_dom_sf"/>
</dbReference>
<dbReference type="InterPro" id="IPR037069">
    <property type="entry name" value="AcylCoA_DH/ox_N_sf"/>
</dbReference>
<name>A0A1I2IEX4_9ACTN</name>